<evidence type="ECO:0000313" key="3">
    <source>
        <dbReference type="Proteomes" id="UP001594351"/>
    </source>
</evidence>
<gene>
    <name evidence="2" type="ORF">ACFL27_15235</name>
</gene>
<reference evidence="2 3" key="1">
    <citation type="submission" date="2024-09" db="EMBL/GenBank/DDBJ databases">
        <title>Laminarin stimulates single cell rates of sulfate reduction while oxygen inhibits transcriptomic activity in coastal marine sediment.</title>
        <authorList>
            <person name="Lindsay M."/>
            <person name="Orcutt B."/>
            <person name="Emerson D."/>
            <person name="Stepanauskas R."/>
            <person name="D'Angelo T."/>
        </authorList>
    </citation>
    <scope>NUCLEOTIDE SEQUENCE [LARGE SCALE GENOMIC DNA]</scope>
    <source>
        <strain evidence="2">SAG AM-311-K15</strain>
    </source>
</reference>
<proteinExistence type="predicted"/>
<sequence>MSIIHRAIEKKKKLPVTAILIEMFSVIFAVLVTLSVVNKWRERNANQELTRDCT</sequence>
<dbReference type="EMBL" id="JBHPBY010000199">
    <property type="protein sequence ID" value="MFC1851548.1"/>
    <property type="molecule type" value="Genomic_DNA"/>
</dbReference>
<protein>
    <recommendedName>
        <fullName evidence="4">Type II secretion system protein</fullName>
    </recommendedName>
</protein>
<evidence type="ECO:0008006" key="4">
    <source>
        <dbReference type="Google" id="ProtNLM"/>
    </source>
</evidence>
<keyword evidence="1" id="KW-0472">Membrane</keyword>
<accession>A0ABV6YZQ5</accession>
<feature type="transmembrane region" description="Helical" evidence="1">
    <location>
        <begin position="16"/>
        <end position="37"/>
    </location>
</feature>
<name>A0ABV6YZQ5_UNCC1</name>
<comment type="caution">
    <text evidence="2">The sequence shown here is derived from an EMBL/GenBank/DDBJ whole genome shotgun (WGS) entry which is preliminary data.</text>
</comment>
<evidence type="ECO:0000256" key="1">
    <source>
        <dbReference type="SAM" id="Phobius"/>
    </source>
</evidence>
<evidence type="ECO:0000313" key="2">
    <source>
        <dbReference type="EMBL" id="MFC1851548.1"/>
    </source>
</evidence>
<dbReference type="Proteomes" id="UP001594351">
    <property type="component" value="Unassembled WGS sequence"/>
</dbReference>
<keyword evidence="1" id="KW-0812">Transmembrane</keyword>
<keyword evidence="3" id="KW-1185">Reference proteome</keyword>
<organism evidence="2 3">
    <name type="scientific">candidate division CSSED10-310 bacterium</name>
    <dbReference type="NCBI Taxonomy" id="2855610"/>
    <lineage>
        <taxon>Bacteria</taxon>
        <taxon>Bacteria division CSSED10-310</taxon>
    </lineage>
</organism>
<keyword evidence="1" id="KW-1133">Transmembrane helix</keyword>